<dbReference type="STRING" id="1036181.SAMN05421756_10579"/>
<evidence type="ECO:0000313" key="1">
    <source>
        <dbReference type="EMBL" id="SEQ69482.1"/>
    </source>
</evidence>
<sequence>MGLPTSAALRAAGPEELRHVLAFLDRMSEGNRQADERLACGGATPGGGRLAP</sequence>
<proteinExistence type="predicted"/>
<organism evidence="1 2">
    <name type="scientific">Microlunatus flavus</name>
    <dbReference type="NCBI Taxonomy" id="1036181"/>
    <lineage>
        <taxon>Bacteria</taxon>
        <taxon>Bacillati</taxon>
        <taxon>Actinomycetota</taxon>
        <taxon>Actinomycetes</taxon>
        <taxon>Propionibacteriales</taxon>
        <taxon>Propionibacteriaceae</taxon>
        <taxon>Microlunatus</taxon>
    </lineage>
</organism>
<dbReference type="AlphaFoldDB" id="A0A1H9I4Q4"/>
<accession>A0A1H9I4Q4</accession>
<protein>
    <submittedName>
        <fullName evidence="1">Uncharacterized protein</fullName>
    </submittedName>
</protein>
<dbReference type="EMBL" id="FOFA01000005">
    <property type="protein sequence ID" value="SEQ69482.1"/>
    <property type="molecule type" value="Genomic_DNA"/>
</dbReference>
<dbReference type="Proteomes" id="UP000198504">
    <property type="component" value="Unassembled WGS sequence"/>
</dbReference>
<reference evidence="2" key="1">
    <citation type="submission" date="2016-10" db="EMBL/GenBank/DDBJ databases">
        <authorList>
            <person name="Varghese N."/>
            <person name="Submissions S."/>
        </authorList>
    </citation>
    <scope>NUCLEOTIDE SEQUENCE [LARGE SCALE GENOMIC DNA]</scope>
    <source>
        <strain evidence="2">CGMCC 4.6856</strain>
    </source>
</reference>
<evidence type="ECO:0000313" key="2">
    <source>
        <dbReference type="Proteomes" id="UP000198504"/>
    </source>
</evidence>
<keyword evidence="2" id="KW-1185">Reference proteome</keyword>
<name>A0A1H9I4Q4_9ACTN</name>
<gene>
    <name evidence="1" type="ORF">SAMN05421756_10579</name>
</gene>
<dbReference type="RefSeq" id="WP_170854120.1">
    <property type="nucleotide sequence ID" value="NZ_FOFA01000005.1"/>
</dbReference>